<dbReference type="AlphaFoldDB" id="A0A2G9X1W6"/>
<proteinExistence type="predicted"/>
<gene>
    <name evidence="2" type="ORF">CJ014_02320</name>
</gene>
<feature type="transmembrane region" description="Helical" evidence="1">
    <location>
        <begin position="152"/>
        <end position="172"/>
    </location>
</feature>
<keyword evidence="1" id="KW-1133">Transmembrane helix</keyword>
<organism evidence="2 3">
    <name type="scientific">Pleomorphomonas carboxyditropha</name>
    <dbReference type="NCBI Taxonomy" id="2023338"/>
    <lineage>
        <taxon>Bacteria</taxon>
        <taxon>Pseudomonadati</taxon>
        <taxon>Pseudomonadota</taxon>
        <taxon>Alphaproteobacteria</taxon>
        <taxon>Hyphomicrobiales</taxon>
        <taxon>Pleomorphomonadaceae</taxon>
        <taxon>Pleomorphomonas</taxon>
    </lineage>
</organism>
<evidence type="ECO:0000256" key="1">
    <source>
        <dbReference type="SAM" id="Phobius"/>
    </source>
</evidence>
<comment type="caution">
    <text evidence="2">The sequence shown here is derived from an EMBL/GenBank/DDBJ whole genome shotgun (WGS) entry which is preliminary data.</text>
</comment>
<reference evidence="2 3" key="1">
    <citation type="submission" date="2017-08" db="EMBL/GenBank/DDBJ databases">
        <title>Pleomorphomonas carboxidotrophicus sp. nov., a new mesophilic hydrogenogenic carboxidotroph.</title>
        <authorList>
            <person name="Esquivel-Elizondo S."/>
            <person name="Krajmalnik-Brown R."/>
            <person name="Maldonado J."/>
        </authorList>
    </citation>
    <scope>NUCLEOTIDE SEQUENCE [LARGE SCALE GENOMIC DNA]</scope>
    <source>
        <strain evidence="2 3">SVCO-16</strain>
    </source>
</reference>
<name>A0A2G9X1W6_9HYPH</name>
<dbReference type="Proteomes" id="UP000231070">
    <property type="component" value="Unassembled WGS sequence"/>
</dbReference>
<accession>A0A2G9X1W6</accession>
<keyword evidence="1" id="KW-0472">Membrane</keyword>
<sequence length="178" mass="19064">MRPARFLKIAVAAAIAAILAAEGWWLTEGYRDARACLTVLPALEESGELVVGSLRRSDSLPGVFEIGYRATDIAGSRSGRLRCAFGDGPDGRRHLLGVEFDGQPIGEARLYFLERFWLGDPAAVRSGEARLRSDVPPLAFLAAMIGRPHPSLIGALLCALLAAAALAAGRLTERRQRG</sequence>
<dbReference type="EMBL" id="NQVN01000001">
    <property type="protein sequence ID" value="PIP00950.1"/>
    <property type="molecule type" value="Genomic_DNA"/>
</dbReference>
<evidence type="ECO:0000313" key="3">
    <source>
        <dbReference type="Proteomes" id="UP000231070"/>
    </source>
</evidence>
<protein>
    <submittedName>
        <fullName evidence="2">Uncharacterized protein</fullName>
    </submittedName>
</protein>
<dbReference type="RefSeq" id="WP_100078889.1">
    <property type="nucleotide sequence ID" value="NZ_NQVN01000001.1"/>
</dbReference>
<evidence type="ECO:0000313" key="2">
    <source>
        <dbReference type="EMBL" id="PIP00950.1"/>
    </source>
</evidence>
<dbReference type="OrthoDB" id="9811695at2"/>
<keyword evidence="3" id="KW-1185">Reference proteome</keyword>
<keyword evidence="1" id="KW-0812">Transmembrane</keyword>